<dbReference type="Proteomes" id="UP000886523">
    <property type="component" value="Unassembled WGS sequence"/>
</dbReference>
<feature type="signal peptide" evidence="1">
    <location>
        <begin position="1"/>
        <end position="25"/>
    </location>
</feature>
<gene>
    <name evidence="2" type="ORF">BS47DRAFT_1077616</name>
</gene>
<evidence type="ECO:0000256" key="1">
    <source>
        <dbReference type="SAM" id="SignalP"/>
    </source>
</evidence>
<name>A0A9P6B8U5_9AGAM</name>
<protein>
    <submittedName>
        <fullName evidence="2">Uncharacterized protein</fullName>
    </submittedName>
</protein>
<dbReference type="AlphaFoldDB" id="A0A9P6B8U5"/>
<proteinExistence type="predicted"/>
<reference evidence="2" key="1">
    <citation type="journal article" date="2020" name="Nat. Commun.">
        <title>Large-scale genome sequencing of mycorrhizal fungi provides insights into the early evolution of symbiotic traits.</title>
        <authorList>
            <person name="Miyauchi S."/>
            <person name="Kiss E."/>
            <person name="Kuo A."/>
            <person name="Drula E."/>
            <person name="Kohler A."/>
            <person name="Sanchez-Garcia M."/>
            <person name="Morin E."/>
            <person name="Andreopoulos B."/>
            <person name="Barry K.W."/>
            <person name="Bonito G."/>
            <person name="Buee M."/>
            <person name="Carver A."/>
            <person name="Chen C."/>
            <person name="Cichocki N."/>
            <person name="Clum A."/>
            <person name="Culley D."/>
            <person name="Crous P.W."/>
            <person name="Fauchery L."/>
            <person name="Girlanda M."/>
            <person name="Hayes R.D."/>
            <person name="Keri Z."/>
            <person name="LaButti K."/>
            <person name="Lipzen A."/>
            <person name="Lombard V."/>
            <person name="Magnuson J."/>
            <person name="Maillard F."/>
            <person name="Murat C."/>
            <person name="Nolan M."/>
            <person name="Ohm R.A."/>
            <person name="Pangilinan J."/>
            <person name="Pereira M.F."/>
            <person name="Perotto S."/>
            <person name="Peter M."/>
            <person name="Pfister S."/>
            <person name="Riley R."/>
            <person name="Sitrit Y."/>
            <person name="Stielow J.B."/>
            <person name="Szollosi G."/>
            <person name="Zifcakova L."/>
            <person name="Stursova M."/>
            <person name="Spatafora J.W."/>
            <person name="Tedersoo L."/>
            <person name="Vaario L.M."/>
            <person name="Yamada A."/>
            <person name="Yan M."/>
            <person name="Wang P."/>
            <person name="Xu J."/>
            <person name="Bruns T."/>
            <person name="Baldrian P."/>
            <person name="Vilgalys R."/>
            <person name="Dunand C."/>
            <person name="Henrissat B."/>
            <person name="Grigoriev I.V."/>
            <person name="Hibbett D."/>
            <person name="Nagy L.G."/>
            <person name="Martin F.M."/>
        </authorList>
    </citation>
    <scope>NUCLEOTIDE SEQUENCE</scope>
    <source>
        <strain evidence="2">UP504</strain>
    </source>
</reference>
<comment type="caution">
    <text evidence="2">The sequence shown here is derived from an EMBL/GenBank/DDBJ whole genome shotgun (WGS) entry which is preliminary data.</text>
</comment>
<evidence type="ECO:0000313" key="3">
    <source>
        <dbReference type="Proteomes" id="UP000886523"/>
    </source>
</evidence>
<feature type="chain" id="PRO_5040375351" evidence="1">
    <location>
        <begin position="26"/>
        <end position="103"/>
    </location>
</feature>
<organism evidence="2 3">
    <name type="scientific">Hydnum rufescens UP504</name>
    <dbReference type="NCBI Taxonomy" id="1448309"/>
    <lineage>
        <taxon>Eukaryota</taxon>
        <taxon>Fungi</taxon>
        <taxon>Dikarya</taxon>
        <taxon>Basidiomycota</taxon>
        <taxon>Agaricomycotina</taxon>
        <taxon>Agaricomycetes</taxon>
        <taxon>Cantharellales</taxon>
        <taxon>Hydnaceae</taxon>
        <taxon>Hydnum</taxon>
    </lineage>
</organism>
<evidence type="ECO:0000313" key="2">
    <source>
        <dbReference type="EMBL" id="KAF9519665.1"/>
    </source>
</evidence>
<keyword evidence="3" id="KW-1185">Reference proteome</keyword>
<dbReference type="EMBL" id="MU128916">
    <property type="protein sequence ID" value="KAF9519665.1"/>
    <property type="molecule type" value="Genomic_DNA"/>
</dbReference>
<keyword evidence="1" id="KW-0732">Signal</keyword>
<accession>A0A9P6B8U5</accession>
<sequence>MEGGRGGPSPLWVWRTFALLQRTPALIQIGCAAFPQGRPPVHISPHGEEKTSCQASLEPISTPISNQSRAEDTMSVLHVGKTRRYGRTTIEVRARSQREECLI</sequence>